<organism evidence="1 2">
    <name type="scientific">Plasmopara halstedii</name>
    <name type="common">Downy mildew of sunflower</name>
    <dbReference type="NCBI Taxonomy" id="4781"/>
    <lineage>
        <taxon>Eukaryota</taxon>
        <taxon>Sar</taxon>
        <taxon>Stramenopiles</taxon>
        <taxon>Oomycota</taxon>
        <taxon>Peronosporomycetes</taxon>
        <taxon>Peronosporales</taxon>
        <taxon>Peronosporaceae</taxon>
        <taxon>Plasmopara</taxon>
    </lineage>
</organism>
<dbReference type="RefSeq" id="XP_024572334.1">
    <property type="nucleotide sequence ID" value="XM_024730037.1"/>
</dbReference>
<evidence type="ECO:0000313" key="1">
    <source>
        <dbReference type="EMBL" id="CEG35965.1"/>
    </source>
</evidence>
<protein>
    <submittedName>
        <fullName evidence="1">Uncharacterized protein</fullName>
    </submittedName>
</protein>
<evidence type="ECO:0000313" key="2">
    <source>
        <dbReference type="Proteomes" id="UP000054928"/>
    </source>
</evidence>
<proteinExistence type="predicted"/>
<keyword evidence="2" id="KW-1185">Reference proteome</keyword>
<dbReference type="GeneID" id="36395343"/>
<sequence>MCSALFSANSTGGEIFDPESRSLCAGVGCILTGKDLDTAASCAIMFGWAVKLQCWAPDFNLSTLFRT</sequence>
<accession>A0A0P1A729</accession>
<dbReference type="EMBL" id="CCYD01000109">
    <property type="protein sequence ID" value="CEG35965.1"/>
    <property type="molecule type" value="Genomic_DNA"/>
</dbReference>
<dbReference type="Proteomes" id="UP000054928">
    <property type="component" value="Unassembled WGS sequence"/>
</dbReference>
<dbReference type="AlphaFoldDB" id="A0A0P1A729"/>
<reference evidence="2" key="1">
    <citation type="submission" date="2014-09" db="EMBL/GenBank/DDBJ databases">
        <authorList>
            <person name="Sharma Rahul"/>
            <person name="Thines Marco"/>
        </authorList>
    </citation>
    <scope>NUCLEOTIDE SEQUENCE [LARGE SCALE GENOMIC DNA]</scope>
</reference>
<name>A0A0P1A729_PLAHL</name>